<proteinExistence type="predicted"/>
<sequence length="588" mass="68206">MLRHAVRRVQLRHAPTKEATKAITRRRWQAQVDRRQKDLDLHQQLTENYTHHHQAMLKILDNYDNRKALFGDVLERSFDDVEGEDYCYHHDIRYSVEMLVTWYITTLVCDLNVQAILLGKVKDEGLYRDVMAHLKLPSLKSDIREELSTMSRENITTQALVDQFASSEYFNSLKSYRTYFTHFKSAQALNYDDSDHRGPRQSRHGIYFCSPQRSNQEYFAKIDLAFATFTNNMERQRVMEANSKAYRDFCSTPTAAKFAELDEIYQEYAKTHPKNHQHLSLLAEVIKALVECHQFTPTSELFTYLIGKFDKHGMKNYATMAYQCLFSYGDNASVLAASTDDIQLFSQVSARQFLPIVTESPDCLGKLIKYCARRQQTSTFRQLLSFFGLDEVMAHESVLDKSYLSPIIAKSRFSRFKEYRKLDMDSILFKHAEPLAVKPQVVVEAMEACIEMNEFGFVDSLFNKMVMHMTNSGKVALAFGENHKSENDLILLKKYPVTELSRRYFTQPIIEVMISAAVASNDLGRLMWLMPHVDDYIERGLVGIASENVFTSHDRLDPKLVAQLRKALLHFGLEGKLHRYRQLFAQLE</sequence>
<keyword evidence="2" id="KW-1185">Reference proteome</keyword>
<protein>
    <submittedName>
        <fullName evidence="1">Uncharacterized protein</fullName>
    </submittedName>
</protein>
<accession>A0A642UYB2</accession>
<dbReference type="OrthoDB" id="4095887at2759"/>
<dbReference type="VEuPathDB" id="FungiDB:DIURU_001617"/>
<dbReference type="AlphaFoldDB" id="A0A642UYB2"/>
<reference evidence="1 2" key="1">
    <citation type="submission" date="2019-07" db="EMBL/GenBank/DDBJ databases">
        <title>Genome assembly of two rare yeast pathogens: Diutina rugosa and Trichomonascus ciferrii.</title>
        <authorList>
            <person name="Mixao V."/>
            <person name="Saus E."/>
            <person name="Hansen A."/>
            <person name="Lass-Flor C."/>
            <person name="Gabaldon T."/>
        </authorList>
    </citation>
    <scope>NUCLEOTIDE SEQUENCE [LARGE SCALE GENOMIC DNA]</scope>
    <source>
        <strain evidence="1 2">CBS 613</strain>
    </source>
</reference>
<dbReference type="Proteomes" id="UP000449547">
    <property type="component" value="Unassembled WGS sequence"/>
</dbReference>
<comment type="caution">
    <text evidence="1">The sequence shown here is derived from an EMBL/GenBank/DDBJ whole genome shotgun (WGS) entry which is preliminary data.</text>
</comment>
<dbReference type="RefSeq" id="XP_034013575.1">
    <property type="nucleotide sequence ID" value="XM_034154180.1"/>
</dbReference>
<dbReference type="OMA" id="EMRNTIM"/>
<dbReference type="GeneID" id="54780270"/>
<dbReference type="EMBL" id="SWFT01000050">
    <property type="protein sequence ID" value="KAA8905189.1"/>
    <property type="molecule type" value="Genomic_DNA"/>
</dbReference>
<gene>
    <name evidence="1" type="ORF">DIURU_001617</name>
</gene>
<organism evidence="1 2">
    <name type="scientific">Diutina rugosa</name>
    <name type="common">Yeast</name>
    <name type="synonym">Candida rugosa</name>
    <dbReference type="NCBI Taxonomy" id="5481"/>
    <lineage>
        <taxon>Eukaryota</taxon>
        <taxon>Fungi</taxon>
        <taxon>Dikarya</taxon>
        <taxon>Ascomycota</taxon>
        <taxon>Saccharomycotina</taxon>
        <taxon>Pichiomycetes</taxon>
        <taxon>Debaryomycetaceae</taxon>
        <taxon>Diutina</taxon>
    </lineage>
</organism>
<evidence type="ECO:0000313" key="1">
    <source>
        <dbReference type="EMBL" id="KAA8905189.1"/>
    </source>
</evidence>
<name>A0A642UYB2_DIURU</name>
<evidence type="ECO:0000313" key="2">
    <source>
        <dbReference type="Proteomes" id="UP000449547"/>
    </source>
</evidence>